<dbReference type="Proteomes" id="UP001187471">
    <property type="component" value="Unassembled WGS sequence"/>
</dbReference>
<dbReference type="AlphaFoldDB" id="A0AA88RVI5"/>
<reference evidence="1" key="1">
    <citation type="submission" date="2022-12" db="EMBL/GenBank/DDBJ databases">
        <title>Draft genome assemblies for two species of Escallonia (Escalloniales).</title>
        <authorList>
            <person name="Chanderbali A."/>
            <person name="Dervinis C."/>
            <person name="Anghel I."/>
            <person name="Soltis D."/>
            <person name="Soltis P."/>
            <person name="Zapata F."/>
        </authorList>
    </citation>
    <scope>NUCLEOTIDE SEQUENCE</scope>
    <source>
        <strain evidence="1">UCBG92.1500</strain>
        <tissue evidence="1">Leaf</tissue>
    </source>
</reference>
<evidence type="ECO:0000313" key="1">
    <source>
        <dbReference type="EMBL" id="KAK2991628.1"/>
    </source>
</evidence>
<sequence length="100" mass="10915">MIVAEVGDGLFVGELVDVGSVVMVMQKEGRKVGYGRGGGVEEQERKANYYGPRLNRQKGLQNRRGTTNGHILCPKVHLIDIGKDGIPSSHKPEEVITKSK</sequence>
<organism evidence="1 2">
    <name type="scientific">Escallonia rubra</name>
    <dbReference type="NCBI Taxonomy" id="112253"/>
    <lineage>
        <taxon>Eukaryota</taxon>
        <taxon>Viridiplantae</taxon>
        <taxon>Streptophyta</taxon>
        <taxon>Embryophyta</taxon>
        <taxon>Tracheophyta</taxon>
        <taxon>Spermatophyta</taxon>
        <taxon>Magnoliopsida</taxon>
        <taxon>eudicotyledons</taxon>
        <taxon>Gunneridae</taxon>
        <taxon>Pentapetalae</taxon>
        <taxon>asterids</taxon>
        <taxon>campanulids</taxon>
        <taxon>Escalloniales</taxon>
        <taxon>Escalloniaceae</taxon>
        <taxon>Escallonia</taxon>
    </lineage>
</organism>
<proteinExistence type="predicted"/>
<keyword evidence="2" id="KW-1185">Reference proteome</keyword>
<gene>
    <name evidence="1" type="ORF">RJ640_025111</name>
</gene>
<comment type="caution">
    <text evidence="1">The sequence shown here is derived from an EMBL/GenBank/DDBJ whole genome shotgun (WGS) entry which is preliminary data.</text>
</comment>
<evidence type="ECO:0000313" key="2">
    <source>
        <dbReference type="Proteomes" id="UP001187471"/>
    </source>
</evidence>
<protein>
    <submittedName>
        <fullName evidence="1">Uncharacterized protein</fullName>
    </submittedName>
</protein>
<dbReference type="EMBL" id="JAVXUO010000500">
    <property type="protein sequence ID" value="KAK2991628.1"/>
    <property type="molecule type" value="Genomic_DNA"/>
</dbReference>
<name>A0AA88RVI5_9ASTE</name>
<accession>A0AA88RVI5</accession>